<comment type="caution">
    <text evidence="2">The sequence shown here is derived from an EMBL/GenBank/DDBJ whole genome shotgun (WGS) entry which is preliminary data.</text>
</comment>
<sequence length="103" mass="10972">MEGKYLVNSKESDLPGNVPIYGTVNPSFVDGKSVGDESSLSVKEKSLTPCSCPSSQNCGCGSGKKKVLFEPWAKYKTITMAVGLSLFGIWIILIAIVAKQGKL</sequence>
<name>A0A8X6MFP4_NEPPI</name>
<dbReference type="AlphaFoldDB" id="A0A8X6MFP4"/>
<dbReference type="Proteomes" id="UP000887013">
    <property type="component" value="Unassembled WGS sequence"/>
</dbReference>
<keyword evidence="1" id="KW-1133">Transmembrane helix</keyword>
<gene>
    <name evidence="2" type="primary">NCL1_49843</name>
    <name evidence="2" type="ORF">NPIL_495201</name>
</gene>
<evidence type="ECO:0000313" key="2">
    <source>
        <dbReference type="EMBL" id="GFS47625.1"/>
    </source>
</evidence>
<evidence type="ECO:0000256" key="1">
    <source>
        <dbReference type="SAM" id="Phobius"/>
    </source>
</evidence>
<evidence type="ECO:0000313" key="3">
    <source>
        <dbReference type="Proteomes" id="UP000887013"/>
    </source>
</evidence>
<keyword evidence="1" id="KW-0472">Membrane</keyword>
<keyword evidence="1" id="KW-0812">Transmembrane</keyword>
<reference evidence="2" key="1">
    <citation type="submission" date="2020-08" db="EMBL/GenBank/DDBJ databases">
        <title>Multicomponent nature underlies the extraordinary mechanical properties of spider dragline silk.</title>
        <authorList>
            <person name="Kono N."/>
            <person name="Nakamura H."/>
            <person name="Mori M."/>
            <person name="Yoshida Y."/>
            <person name="Ohtoshi R."/>
            <person name="Malay A.D."/>
            <person name="Moran D.A.P."/>
            <person name="Tomita M."/>
            <person name="Numata K."/>
            <person name="Arakawa K."/>
        </authorList>
    </citation>
    <scope>NUCLEOTIDE SEQUENCE</scope>
</reference>
<protein>
    <submittedName>
        <fullName evidence="2">Uncharacterized protein</fullName>
    </submittedName>
</protein>
<dbReference type="OrthoDB" id="6431198at2759"/>
<proteinExistence type="predicted"/>
<accession>A0A8X6MFP4</accession>
<keyword evidence="3" id="KW-1185">Reference proteome</keyword>
<dbReference type="EMBL" id="BMAW01091035">
    <property type="protein sequence ID" value="GFS47625.1"/>
    <property type="molecule type" value="Genomic_DNA"/>
</dbReference>
<organism evidence="2 3">
    <name type="scientific">Nephila pilipes</name>
    <name type="common">Giant wood spider</name>
    <name type="synonym">Nephila maculata</name>
    <dbReference type="NCBI Taxonomy" id="299642"/>
    <lineage>
        <taxon>Eukaryota</taxon>
        <taxon>Metazoa</taxon>
        <taxon>Ecdysozoa</taxon>
        <taxon>Arthropoda</taxon>
        <taxon>Chelicerata</taxon>
        <taxon>Arachnida</taxon>
        <taxon>Araneae</taxon>
        <taxon>Araneomorphae</taxon>
        <taxon>Entelegynae</taxon>
        <taxon>Araneoidea</taxon>
        <taxon>Nephilidae</taxon>
        <taxon>Nephila</taxon>
    </lineage>
</organism>
<feature type="transmembrane region" description="Helical" evidence="1">
    <location>
        <begin position="78"/>
        <end position="98"/>
    </location>
</feature>